<dbReference type="Pfam" id="PF00293">
    <property type="entry name" value="NUDIX"/>
    <property type="match status" value="1"/>
</dbReference>
<evidence type="ECO:0000313" key="6">
    <source>
        <dbReference type="Proteomes" id="UP001524473"/>
    </source>
</evidence>
<dbReference type="InterPro" id="IPR020476">
    <property type="entry name" value="Nudix_hydrolase"/>
</dbReference>
<dbReference type="RefSeq" id="WP_066867454.1">
    <property type="nucleotide sequence ID" value="NZ_CABKVV010000014.1"/>
</dbReference>
<dbReference type="PROSITE" id="PS00893">
    <property type="entry name" value="NUDIX_BOX"/>
    <property type="match status" value="1"/>
</dbReference>
<evidence type="ECO:0000259" key="4">
    <source>
        <dbReference type="PROSITE" id="PS51462"/>
    </source>
</evidence>
<name>A0ABT1RWU8_9FIRM</name>
<dbReference type="PRINTS" id="PR00502">
    <property type="entry name" value="NUDIXFAMILY"/>
</dbReference>
<dbReference type="CDD" id="cd02883">
    <property type="entry name" value="NUDIX_Hydrolase"/>
    <property type="match status" value="1"/>
</dbReference>
<dbReference type="Gene3D" id="3.90.79.10">
    <property type="entry name" value="Nucleoside Triphosphate Pyrophosphohydrolase"/>
    <property type="match status" value="1"/>
</dbReference>
<sequence length="151" mass="16808">MVPIHHVSAAGVVRNEAGEVLLIRGPLRGWEIPGGVVESHESVQDALKREIWEESGVQVEITGFAGLCKNVELDIVNLEFCCRYLSGEPRGSEESLEVRWFSPAEALKIVEFPLAKSWLEYILNGAEKVRCFSFRKNPFEILEDTLLPAGG</sequence>
<dbReference type="EMBL" id="JANFZH010000007">
    <property type="protein sequence ID" value="MCQ4839151.1"/>
    <property type="molecule type" value="Genomic_DNA"/>
</dbReference>
<dbReference type="SUPFAM" id="SSF55811">
    <property type="entry name" value="Nudix"/>
    <property type="match status" value="1"/>
</dbReference>
<keyword evidence="2 3" id="KW-0378">Hydrolase</keyword>
<organism evidence="5 6">
    <name type="scientific">Neglectibacter timonensis</name>
    <dbReference type="NCBI Taxonomy" id="1776382"/>
    <lineage>
        <taxon>Bacteria</taxon>
        <taxon>Bacillati</taxon>
        <taxon>Bacillota</taxon>
        <taxon>Clostridia</taxon>
        <taxon>Eubacteriales</taxon>
        <taxon>Oscillospiraceae</taxon>
        <taxon>Neglectibacter</taxon>
    </lineage>
</organism>
<evidence type="ECO:0000256" key="2">
    <source>
        <dbReference type="ARBA" id="ARBA00022801"/>
    </source>
</evidence>
<gene>
    <name evidence="5" type="ORF">NE695_04390</name>
</gene>
<protein>
    <submittedName>
        <fullName evidence="5">NUDIX domain-containing protein</fullName>
    </submittedName>
</protein>
<dbReference type="InterPro" id="IPR000086">
    <property type="entry name" value="NUDIX_hydrolase_dom"/>
</dbReference>
<feature type="domain" description="Nudix hydrolase" evidence="4">
    <location>
        <begin position="3"/>
        <end position="127"/>
    </location>
</feature>
<accession>A0ABT1RWU8</accession>
<dbReference type="PANTHER" id="PTHR43046">
    <property type="entry name" value="GDP-MANNOSE MANNOSYL HYDROLASE"/>
    <property type="match status" value="1"/>
</dbReference>
<dbReference type="InterPro" id="IPR015797">
    <property type="entry name" value="NUDIX_hydrolase-like_dom_sf"/>
</dbReference>
<reference evidence="5 6" key="1">
    <citation type="submission" date="2022-06" db="EMBL/GenBank/DDBJ databases">
        <title>Isolation of gut microbiota from human fecal samples.</title>
        <authorList>
            <person name="Pamer E.G."/>
            <person name="Barat B."/>
            <person name="Waligurski E."/>
            <person name="Medina S."/>
            <person name="Paddock L."/>
            <person name="Mostad J."/>
        </authorList>
    </citation>
    <scope>NUCLEOTIDE SEQUENCE [LARGE SCALE GENOMIC DNA]</scope>
    <source>
        <strain evidence="5 6">DFI.9.73</strain>
    </source>
</reference>
<evidence type="ECO:0000313" key="5">
    <source>
        <dbReference type="EMBL" id="MCQ4839151.1"/>
    </source>
</evidence>
<dbReference type="GeneID" id="90533952"/>
<proteinExistence type="inferred from homology"/>
<dbReference type="InterPro" id="IPR020084">
    <property type="entry name" value="NUDIX_hydrolase_CS"/>
</dbReference>
<dbReference type="PANTHER" id="PTHR43046:SF14">
    <property type="entry name" value="MUTT_NUDIX FAMILY PROTEIN"/>
    <property type="match status" value="1"/>
</dbReference>
<dbReference type="Proteomes" id="UP001524473">
    <property type="component" value="Unassembled WGS sequence"/>
</dbReference>
<comment type="similarity">
    <text evidence="3">Belongs to the Nudix hydrolase family.</text>
</comment>
<dbReference type="PROSITE" id="PS51462">
    <property type="entry name" value="NUDIX"/>
    <property type="match status" value="1"/>
</dbReference>
<evidence type="ECO:0000256" key="1">
    <source>
        <dbReference type="ARBA" id="ARBA00001946"/>
    </source>
</evidence>
<comment type="caution">
    <text evidence="5">The sequence shown here is derived from an EMBL/GenBank/DDBJ whole genome shotgun (WGS) entry which is preliminary data.</text>
</comment>
<evidence type="ECO:0000256" key="3">
    <source>
        <dbReference type="RuleBase" id="RU003476"/>
    </source>
</evidence>
<keyword evidence="6" id="KW-1185">Reference proteome</keyword>
<comment type="cofactor">
    <cofactor evidence="1">
        <name>Mg(2+)</name>
        <dbReference type="ChEBI" id="CHEBI:18420"/>
    </cofactor>
</comment>